<gene>
    <name evidence="1" type="ORF">SAMN04488068_0092</name>
</gene>
<evidence type="ECO:0000313" key="2">
    <source>
        <dbReference type="Proteomes" id="UP000199758"/>
    </source>
</evidence>
<accession>A0A1M5JMS4</accession>
<organism evidence="1 2">
    <name type="scientific">Hydrocarboniphaga daqingensis</name>
    <dbReference type="NCBI Taxonomy" id="490188"/>
    <lineage>
        <taxon>Bacteria</taxon>
        <taxon>Pseudomonadati</taxon>
        <taxon>Pseudomonadota</taxon>
        <taxon>Gammaproteobacteria</taxon>
        <taxon>Nevskiales</taxon>
        <taxon>Nevskiaceae</taxon>
        <taxon>Hydrocarboniphaga</taxon>
    </lineage>
</organism>
<keyword evidence="2" id="KW-1185">Reference proteome</keyword>
<sequence length="501" mass="56515">MQTASQAGTGRGDEQGLVAEDFRMINRSGFGDGLNSYTHSMAWFQGRLFVGTTRGVLQMNKCNEPMPNMKPWPTDWKADVYDYDRRAEIWRYDPADGLWQRVYQAIWVNDAQGKPVPRYIGFRGMAVFQGASDSKPCLYVSTWAPARAPEPPDILRCDDGETFHSVPRPPFGPQVRSFRTLQRFQGRIHTTPTSSSAVVDGVRRAQDSVGSESTIYCTDDIAGAQWTNANIEGFGERANVTVFEMCEYHGRLYAGTVNPRGMQLWRTEQADKPPYTWKKVLDKGAYRGPHNEAVASLCVFKGALYVGTGIANGGFHRQFRIGPAASEMIRVWPDDTWELLAGLPRDTPQGLKVPLSGYGAGFDNLFNGYIWRMAEHAGWLYIGTFSWANALPYVPMNTWPEDVLVLVRRWGLDRLNRDMGGFDLWRTPDGVRWECVTRSGFNNQYNWGVRNFASTPHGLFLGTANPYGPEVCIQRNGKWQYVKNPRGGCEVFLGHKREADQ</sequence>
<proteinExistence type="predicted"/>
<protein>
    <recommendedName>
        <fullName evidence="3">PQQ-like domain-containing protein</fullName>
    </recommendedName>
</protein>
<reference evidence="1 2" key="1">
    <citation type="submission" date="2016-11" db="EMBL/GenBank/DDBJ databases">
        <authorList>
            <person name="Jaros S."/>
            <person name="Januszkiewicz K."/>
            <person name="Wedrychowicz H."/>
        </authorList>
    </citation>
    <scope>NUCLEOTIDE SEQUENCE [LARGE SCALE GENOMIC DNA]</scope>
    <source>
        <strain evidence="1 2">CGMCC 1.7049</strain>
    </source>
</reference>
<evidence type="ECO:0008006" key="3">
    <source>
        <dbReference type="Google" id="ProtNLM"/>
    </source>
</evidence>
<dbReference type="AlphaFoldDB" id="A0A1M5JMS4"/>
<dbReference type="OrthoDB" id="1746166at2"/>
<evidence type="ECO:0000313" key="1">
    <source>
        <dbReference type="EMBL" id="SHG41892.1"/>
    </source>
</evidence>
<dbReference type="Proteomes" id="UP000199758">
    <property type="component" value="Unassembled WGS sequence"/>
</dbReference>
<name>A0A1M5JMS4_9GAMM</name>
<dbReference type="EMBL" id="FQWZ01000001">
    <property type="protein sequence ID" value="SHG41892.1"/>
    <property type="molecule type" value="Genomic_DNA"/>
</dbReference>
<dbReference type="RefSeq" id="WP_072892651.1">
    <property type="nucleotide sequence ID" value="NZ_FQWZ01000001.1"/>
</dbReference>
<dbReference type="STRING" id="490188.SAMN04488068_0092"/>